<reference evidence="1 2" key="1">
    <citation type="submission" date="2020-01" db="EMBL/GenBank/DDBJ databases">
        <title>Complete genome sequence of Chitinophaga sp. H33E-04 isolated from quinoa roots.</title>
        <authorList>
            <person name="Weon H.-Y."/>
            <person name="Lee S.A."/>
        </authorList>
    </citation>
    <scope>NUCLEOTIDE SEQUENCE [LARGE SCALE GENOMIC DNA]</scope>
    <source>
        <strain evidence="1 2">H33E-04</strain>
    </source>
</reference>
<dbReference type="EMBL" id="CP048113">
    <property type="protein sequence ID" value="QHS59236.1"/>
    <property type="molecule type" value="Genomic_DNA"/>
</dbReference>
<dbReference type="AlphaFoldDB" id="A0A6B9ZAU7"/>
<evidence type="ECO:0000313" key="2">
    <source>
        <dbReference type="Proteomes" id="UP000476411"/>
    </source>
</evidence>
<dbReference type="Gene3D" id="3.10.450.50">
    <property type="match status" value="1"/>
</dbReference>
<dbReference type="Proteomes" id="UP000476411">
    <property type="component" value="Chromosome"/>
</dbReference>
<dbReference type="InterPro" id="IPR032710">
    <property type="entry name" value="NTF2-like_dom_sf"/>
</dbReference>
<keyword evidence="2" id="KW-1185">Reference proteome</keyword>
<dbReference type="KEGG" id="chih:GWR21_06450"/>
<name>A0A6B9ZAU7_9BACT</name>
<dbReference type="RefSeq" id="WP_162330933.1">
    <property type="nucleotide sequence ID" value="NZ_CP048113.1"/>
</dbReference>
<gene>
    <name evidence="1" type="ORF">GWR21_06450</name>
</gene>
<protein>
    <submittedName>
        <fullName evidence="1">Nuclear transport factor 2 family protein</fullName>
    </submittedName>
</protein>
<sequence>MRLPKVIADLVHAQGRFDSMAYADCFSETALVHDEGRVYTGRKEIQQWIAEANEKYQAIMQPIAYEENGITSMLTAQVSGSFPGSPLVLYYHLELTEGLISALRITG</sequence>
<accession>A0A6B9ZAU7</accession>
<proteinExistence type="predicted"/>
<evidence type="ECO:0000313" key="1">
    <source>
        <dbReference type="EMBL" id="QHS59236.1"/>
    </source>
</evidence>
<organism evidence="1 2">
    <name type="scientific">Chitinophaga agri</name>
    <dbReference type="NCBI Taxonomy" id="2703787"/>
    <lineage>
        <taxon>Bacteria</taxon>
        <taxon>Pseudomonadati</taxon>
        <taxon>Bacteroidota</taxon>
        <taxon>Chitinophagia</taxon>
        <taxon>Chitinophagales</taxon>
        <taxon>Chitinophagaceae</taxon>
        <taxon>Chitinophaga</taxon>
    </lineage>
</organism>
<dbReference type="SUPFAM" id="SSF54427">
    <property type="entry name" value="NTF2-like"/>
    <property type="match status" value="1"/>
</dbReference>